<dbReference type="Pfam" id="PF12008">
    <property type="entry name" value="EcoR124_C"/>
    <property type="match status" value="1"/>
</dbReference>
<dbReference type="EMBL" id="CP046640">
    <property type="protein sequence ID" value="QTL97475.1"/>
    <property type="molecule type" value="Genomic_DNA"/>
</dbReference>
<evidence type="ECO:0000256" key="8">
    <source>
        <dbReference type="ARBA" id="ARBA00022801"/>
    </source>
</evidence>
<keyword evidence="4" id="KW-0540">Nuclease</keyword>
<evidence type="ECO:0000256" key="3">
    <source>
        <dbReference type="ARBA" id="ARBA00011296"/>
    </source>
</evidence>
<evidence type="ECO:0000256" key="7">
    <source>
        <dbReference type="ARBA" id="ARBA00022759"/>
    </source>
</evidence>
<evidence type="ECO:0000256" key="5">
    <source>
        <dbReference type="ARBA" id="ARBA00022741"/>
    </source>
</evidence>
<dbReference type="InterPro" id="IPR055180">
    <property type="entry name" value="HsdR_RecA-like_helicase_dom_2"/>
</dbReference>
<dbReference type="InterPro" id="IPR027417">
    <property type="entry name" value="P-loop_NTPase"/>
</dbReference>
<evidence type="ECO:0000313" key="14">
    <source>
        <dbReference type="Proteomes" id="UP000665020"/>
    </source>
</evidence>
<comment type="similarity">
    <text evidence="2 11">Belongs to the HsdR family.</text>
</comment>
<dbReference type="InterPro" id="IPR051268">
    <property type="entry name" value="Type-I_R_enzyme_R_subunit"/>
</dbReference>
<dbReference type="PANTHER" id="PTHR30195:SF16">
    <property type="entry name" value="TYPE I RESTRICTION ENZYME ENDONUCLEASE SUBUNIT"/>
    <property type="match status" value="1"/>
</dbReference>
<keyword evidence="10 11" id="KW-0238">DNA-binding</keyword>
<organism evidence="13 14">
    <name type="scientific">Iocasia fonsfrigidae</name>
    <dbReference type="NCBI Taxonomy" id="2682810"/>
    <lineage>
        <taxon>Bacteria</taxon>
        <taxon>Bacillati</taxon>
        <taxon>Bacillota</taxon>
        <taxon>Clostridia</taxon>
        <taxon>Halanaerobiales</taxon>
        <taxon>Halanaerobiaceae</taxon>
        <taxon>Iocasia</taxon>
    </lineage>
</organism>
<evidence type="ECO:0000313" key="13">
    <source>
        <dbReference type="EMBL" id="QTL97475.1"/>
    </source>
</evidence>
<dbReference type="KEGG" id="ifn:GM661_05500"/>
<comment type="catalytic activity">
    <reaction evidence="1 11">
        <text>Endonucleolytic cleavage of DNA to give random double-stranded fragments with terminal 5'-phosphates, ATP is simultaneously hydrolyzed.</text>
        <dbReference type="EC" id="3.1.21.3"/>
    </reaction>
</comment>
<keyword evidence="6 11" id="KW-0680">Restriction system</keyword>
<proteinExistence type="inferred from homology"/>
<dbReference type="REBASE" id="472880">
    <property type="entry name" value="HbaNS1ORF5490P"/>
</dbReference>
<evidence type="ECO:0000256" key="2">
    <source>
        <dbReference type="ARBA" id="ARBA00008598"/>
    </source>
</evidence>
<evidence type="ECO:0000256" key="4">
    <source>
        <dbReference type="ARBA" id="ARBA00022722"/>
    </source>
</evidence>
<comment type="subunit">
    <text evidence="3 11">The type I restriction/modification system is composed of three polypeptides R, M and S.</text>
</comment>
<dbReference type="GO" id="GO:0003677">
    <property type="term" value="F:DNA binding"/>
    <property type="evidence" value="ECO:0007669"/>
    <property type="project" value="UniProtKB-KW"/>
</dbReference>
<protein>
    <recommendedName>
        <fullName evidence="11">Type I restriction enzyme endonuclease subunit</fullName>
        <shortName evidence="11">R protein</shortName>
        <ecNumber evidence="11">3.1.21.3</ecNumber>
    </recommendedName>
    <alternativeName>
        <fullName evidence="11">Type-1 restriction enzyme R protein</fullName>
    </alternativeName>
</protein>
<dbReference type="EC" id="3.1.21.3" evidence="11"/>
<dbReference type="InterPro" id="IPR022625">
    <property type="entry name" value="TypeI_RM_Rsu_C"/>
</dbReference>
<evidence type="ECO:0000259" key="12">
    <source>
        <dbReference type="PROSITE" id="PS51192"/>
    </source>
</evidence>
<keyword evidence="14" id="KW-1185">Reference proteome</keyword>
<keyword evidence="9 11" id="KW-0067">ATP-binding</keyword>
<dbReference type="GO" id="GO:0005524">
    <property type="term" value="F:ATP binding"/>
    <property type="evidence" value="ECO:0007669"/>
    <property type="project" value="UniProtKB-KW"/>
</dbReference>
<keyword evidence="5 11" id="KW-0547">Nucleotide-binding</keyword>
<dbReference type="Pfam" id="PF22679">
    <property type="entry name" value="T1R_D3-like"/>
    <property type="match status" value="1"/>
</dbReference>
<dbReference type="CDD" id="cd18800">
    <property type="entry name" value="SF2_C_EcoR124I-like"/>
    <property type="match status" value="1"/>
</dbReference>
<comment type="function">
    <text evidence="11">Subunit R is required for both nuclease and ATPase activities, but not for modification.</text>
</comment>
<gene>
    <name evidence="13" type="ORF">GM661_05500</name>
</gene>
<dbReference type="RefSeq" id="WP_230869103.1">
    <property type="nucleotide sequence ID" value="NZ_CP046640.1"/>
</dbReference>
<dbReference type="Pfam" id="PF18766">
    <property type="entry name" value="SWI2_SNF2"/>
    <property type="match status" value="1"/>
</dbReference>
<evidence type="ECO:0000256" key="11">
    <source>
        <dbReference type="RuleBase" id="RU364115"/>
    </source>
</evidence>
<dbReference type="Proteomes" id="UP000665020">
    <property type="component" value="Chromosome"/>
</dbReference>
<dbReference type="GO" id="GO:0009035">
    <property type="term" value="F:type I site-specific deoxyribonuclease activity"/>
    <property type="evidence" value="ECO:0007669"/>
    <property type="project" value="UniProtKB-EC"/>
</dbReference>
<dbReference type="InterPro" id="IPR004473">
    <property type="entry name" value="Restrct_endonuc_typeI_HsdR"/>
</dbReference>
<dbReference type="InterPro" id="IPR007409">
    <property type="entry name" value="Restrct_endonuc_type1_HsdR_N"/>
</dbReference>
<reference evidence="13" key="1">
    <citation type="submission" date="2019-12" db="EMBL/GenBank/DDBJ databases">
        <authorList>
            <person name="zhang j."/>
            <person name="sun C.M."/>
        </authorList>
    </citation>
    <scope>NUCLEOTIDE SEQUENCE</scope>
    <source>
        <strain evidence="13">NS-1</strain>
    </source>
</reference>
<name>A0A8A7KBK7_9FIRM</name>
<dbReference type="SUPFAM" id="SSF52540">
    <property type="entry name" value="P-loop containing nucleoside triphosphate hydrolases"/>
    <property type="match status" value="1"/>
</dbReference>
<dbReference type="Pfam" id="PF04313">
    <property type="entry name" value="HSDR_N"/>
    <property type="match status" value="1"/>
</dbReference>
<sequence>MIFKDERSFEDALINLLTSQKGWDDVLNNPNEEDLINNWAEILFNNNKEQDRLNNVPLNRSEMNQILEQINSLASPLKKNEFINGKSVSIKRENEKDTLHFGKEVSLKIYDRQEIAAGQSYYQIARQPRFTKKSPLLSERRGDFMLLINGMPVIHVELKRSSTPISKPIHQIKQYMYEQVFIGIFSLIQVFVAMTPDETVYFANPGEAELFNKDYFFRWADFNNEPVNDWKQIADTILSIPMAHQIIGFYTIPDSSDNTLKVMRSYQIYAAREIANRVVKIDWHEKDQLGGYIWHTTGSGKTLTSFKSAQLIASSGETDKVVFLMDRIELGSQSLAEFKGFAELEDEIHGTDSTLDLISKLKSDNPTETLIVTSIQKMSNIKSDGIKYAELRAIQSKRIVIIIDEAHRSTFGEMLARIKFETFPDAIYFGFTGTPIHEENMRKDSTTATIFGDELHRYSLVDGIRDKNVLGFDATKVATFKDITIRREVALMKAKANNEVDAVNDPVKSKIYYKYMDEKQVPIVGYYNENGIYISGIEDYIPMSQYRRVEHQQEVTRDILENWIRLSRNGKFHALLATSSIIEAIEYYRILKDNPLGVKVTALFDKNFDYTGDTIFKQDGLVEIIEDYNTMYGQDFSIPKQAQFKKDITLRLAHKYPYHNIDRDNQIDIVIVVDQLLTGYDSKYINTLYLDKVTEYANIIQAFSRTNRLMGSEKPFGIIRYYRKVHTMEKNIKKAVKLYSGDKEIGLFVEKLGSNLLAMNRIYEDIKSVFESNGIHNFEKLPDSDVAKQKFADLFKEFNTLLEAALIQGFNWEKNEYFCEVKPGEPKVKISILSDKQVYQAWLLRYKELGGGEGGGTGVDNIPFDIDYEIVEKDSERIDYDYLNANFRKYIRLRKDKSDPEELDRVINDLHRFFLTLTKEQQKYADMVLYDLQNGALIVEDDKEFMDYINEYQSKIEYNQIQNIVNSFGLDNSLLNNMLNLRLTDKTINEFGRFDKLMDSVDIKTTRKWFEEQLGHKMKLREVYSKIDQLLRDFIIGGGFDIEEYIRIDIDKN</sequence>
<keyword evidence="7" id="KW-0255">Endonuclease</keyword>
<dbReference type="GO" id="GO:0009307">
    <property type="term" value="P:DNA restriction-modification system"/>
    <property type="evidence" value="ECO:0007669"/>
    <property type="project" value="UniProtKB-KW"/>
</dbReference>
<dbReference type="AlphaFoldDB" id="A0A8A7KBK7"/>
<dbReference type="PROSITE" id="PS51192">
    <property type="entry name" value="HELICASE_ATP_BIND_1"/>
    <property type="match status" value="1"/>
</dbReference>
<accession>A0A8A7KBK7</accession>
<evidence type="ECO:0000256" key="1">
    <source>
        <dbReference type="ARBA" id="ARBA00000851"/>
    </source>
</evidence>
<feature type="domain" description="Helicase ATP-binding" evidence="12">
    <location>
        <begin position="282"/>
        <end position="439"/>
    </location>
</feature>
<evidence type="ECO:0000256" key="10">
    <source>
        <dbReference type="ARBA" id="ARBA00023125"/>
    </source>
</evidence>
<dbReference type="InterPro" id="IPR014001">
    <property type="entry name" value="Helicase_ATP-bd"/>
</dbReference>
<dbReference type="NCBIfam" id="TIGR00348">
    <property type="entry name" value="hsdR"/>
    <property type="match status" value="1"/>
</dbReference>
<evidence type="ECO:0000256" key="9">
    <source>
        <dbReference type="ARBA" id="ARBA00022840"/>
    </source>
</evidence>
<evidence type="ECO:0000256" key="6">
    <source>
        <dbReference type="ARBA" id="ARBA00022747"/>
    </source>
</evidence>
<dbReference type="Gene3D" id="3.40.50.300">
    <property type="entry name" value="P-loop containing nucleotide triphosphate hydrolases"/>
    <property type="match status" value="2"/>
</dbReference>
<dbReference type="CDD" id="cd22332">
    <property type="entry name" value="HsdR_N"/>
    <property type="match status" value="1"/>
</dbReference>
<dbReference type="InterPro" id="IPR040980">
    <property type="entry name" value="SWI2_SNF2"/>
</dbReference>
<keyword evidence="8 11" id="KW-0378">Hydrolase</keyword>
<dbReference type="Gene3D" id="3.90.1570.50">
    <property type="match status" value="1"/>
</dbReference>
<dbReference type="SMART" id="SM00487">
    <property type="entry name" value="DEXDc"/>
    <property type="match status" value="1"/>
</dbReference>
<dbReference type="PANTHER" id="PTHR30195">
    <property type="entry name" value="TYPE I SITE-SPECIFIC DEOXYRIBONUCLEASE PROTEIN SUBUNIT M AND R"/>
    <property type="match status" value="1"/>
</dbReference>